<dbReference type="Pfam" id="PF02230">
    <property type="entry name" value="Abhydrolase_2"/>
    <property type="match status" value="1"/>
</dbReference>
<dbReference type="Gene3D" id="3.40.50.1820">
    <property type="entry name" value="alpha/beta hydrolase"/>
    <property type="match status" value="1"/>
</dbReference>
<proteinExistence type="inferred from homology"/>
<evidence type="ECO:0000313" key="5">
    <source>
        <dbReference type="Proteomes" id="UP001241472"/>
    </source>
</evidence>
<dbReference type="EMBL" id="JAUSRF010000020">
    <property type="protein sequence ID" value="MDP9839913.1"/>
    <property type="molecule type" value="Genomic_DNA"/>
</dbReference>
<comment type="similarity">
    <text evidence="1">Belongs to the AB hydrolase superfamily. AB hydrolase 2 family.</text>
</comment>
<dbReference type="InterPro" id="IPR050565">
    <property type="entry name" value="LYPA1-2/EST-like"/>
</dbReference>
<reference evidence="4 5" key="1">
    <citation type="submission" date="2023-07" db="EMBL/GenBank/DDBJ databases">
        <title>Sorghum-associated microbial communities from plants grown in Nebraska, USA.</title>
        <authorList>
            <person name="Schachtman D."/>
        </authorList>
    </citation>
    <scope>NUCLEOTIDE SEQUENCE [LARGE SCALE GENOMIC DNA]</scope>
    <source>
        <strain evidence="4 5">DS1307</strain>
    </source>
</reference>
<name>A0ABT9Q0P8_9HYPH</name>
<sequence>MANEPSLVILFHGIGASGAPMMPLASSWQLSLPDTRFVSPDAPFQRSSGPGHLWFHIDGDQLRPDRLNETRSAFDRTVGEIVDREGFANALPRVAFVGVSQGAIVSLDAIASGRWNVGAVVAYSGMLPPLPVSPASKSTRILFVHGQNDRTIPSFASSLASSQFEAAGFNTELKVEPGVGHTISMTGAQHGLVFLKSHLA</sequence>
<evidence type="ECO:0000259" key="3">
    <source>
        <dbReference type="Pfam" id="PF02230"/>
    </source>
</evidence>
<keyword evidence="2" id="KW-0378">Hydrolase</keyword>
<dbReference type="Proteomes" id="UP001241472">
    <property type="component" value="Unassembled WGS sequence"/>
</dbReference>
<evidence type="ECO:0000313" key="4">
    <source>
        <dbReference type="EMBL" id="MDP9839913.1"/>
    </source>
</evidence>
<accession>A0ABT9Q0P8</accession>
<dbReference type="InterPro" id="IPR029058">
    <property type="entry name" value="AB_hydrolase_fold"/>
</dbReference>
<evidence type="ECO:0000256" key="2">
    <source>
        <dbReference type="ARBA" id="ARBA00022801"/>
    </source>
</evidence>
<comment type="caution">
    <text evidence="4">The sequence shown here is derived from an EMBL/GenBank/DDBJ whole genome shotgun (WGS) entry which is preliminary data.</text>
</comment>
<keyword evidence="5" id="KW-1185">Reference proteome</keyword>
<dbReference type="PANTHER" id="PTHR10655">
    <property type="entry name" value="LYSOPHOSPHOLIPASE-RELATED"/>
    <property type="match status" value="1"/>
</dbReference>
<evidence type="ECO:0000256" key="1">
    <source>
        <dbReference type="ARBA" id="ARBA00006499"/>
    </source>
</evidence>
<organism evidence="4 5">
    <name type="scientific">Neorhizobium huautlense</name>
    <dbReference type="NCBI Taxonomy" id="67774"/>
    <lineage>
        <taxon>Bacteria</taxon>
        <taxon>Pseudomonadati</taxon>
        <taxon>Pseudomonadota</taxon>
        <taxon>Alphaproteobacteria</taxon>
        <taxon>Hyphomicrobiales</taxon>
        <taxon>Rhizobiaceae</taxon>
        <taxon>Rhizobium/Agrobacterium group</taxon>
        <taxon>Neorhizobium</taxon>
    </lineage>
</organism>
<protein>
    <submittedName>
        <fullName evidence="4">Phospholipase/carboxylesterase</fullName>
    </submittedName>
</protein>
<feature type="domain" description="Phospholipase/carboxylesterase/thioesterase" evidence="3">
    <location>
        <begin position="6"/>
        <end position="198"/>
    </location>
</feature>
<gene>
    <name evidence="4" type="ORF">J2T09_004693</name>
</gene>
<dbReference type="RefSeq" id="WP_306839016.1">
    <property type="nucleotide sequence ID" value="NZ_JAUSRF010000020.1"/>
</dbReference>
<dbReference type="SUPFAM" id="SSF53474">
    <property type="entry name" value="alpha/beta-Hydrolases"/>
    <property type="match status" value="1"/>
</dbReference>
<dbReference type="InterPro" id="IPR003140">
    <property type="entry name" value="PLipase/COase/thioEstase"/>
</dbReference>
<dbReference type="PANTHER" id="PTHR10655:SF17">
    <property type="entry name" value="LYSOPHOSPHOLIPASE-LIKE PROTEIN 1"/>
    <property type="match status" value="1"/>
</dbReference>